<evidence type="ECO:0000313" key="1">
    <source>
        <dbReference type="EMBL" id="CAA9513763.1"/>
    </source>
</evidence>
<dbReference type="EMBL" id="CADCVQ010000120">
    <property type="protein sequence ID" value="CAA9513763.1"/>
    <property type="molecule type" value="Genomic_DNA"/>
</dbReference>
<gene>
    <name evidence="1" type="ORF">AVDCRST_MAG67-2827</name>
</gene>
<name>A0A6J4T4U1_9ACTN</name>
<protein>
    <submittedName>
        <fullName evidence="1">Uncharacterized protein</fullName>
    </submittedName>
</protein>
<reference evidence="1" key="1">
    <citation type="submission" date="2020-02" db="EMBL/GenBank/DDBJ databases">
        <authorList>
            <person name="Meier V. D."/>
        </authorList>
    </citation>
    <scope>NUCLEOTIDE SEQUENCE</scope>
    <source>
        <strain evidence="1">AVDCRST_MAG67</strain>
    </source>
</reference>
<proteinExistence type="predicted"/>
<dbReference type="AlphaFoldDB" id="A0A6J4T4U1"/>
<organism evidence="1">
    <name type="scientific">uncultured Solirubrobacteraceae bacterium</name>
    <dbReference type="NCBI Taxonomy" id="1162706"/>
    <lineage>
        <taxon>Bacteria</taxon>
        <taxon>Bacillati</taxon>
        <taxon>Actinomycetota</taxon>
        <taxon>Thermoleophilia</taxon>
        <taxon>Solirubrobacterales</taxon>
        <taxon>Solirubrobacteraceae</taxon>
        <taxon>environmental samples</taxon>
    </lineage>
</organism>
<sequence>MPEDVSLLRGCFVTEVGVRQAWPFLTFCDNRTDPTHERRLYIDTAFRINDGQPLTDGDAERATIALLSLNGLTVTAADVSASHALTLTFNGGDDVLSVAGEAAAFTTHDVWWLTSPLPA</sequence>
<accession>A0A6J4T4U1</accession>